<keyword evidence="6 8" id="KW-0472">Membrane</keyword>
<keyword evidence="13" id="KW-1185">Reference proteome</keyword>
<dbReference type="Pfam" id="PF21082">
    <property type="entry name" value="MS_channel_3rd"/>
    <property type="match status" value="1"/>
</dbReference>
<dbReference type="InterPro" id="IPR049142">
    <property type="entry name" value="MS_channel_1st"/>
</dbReference>
<dbReference type="PANTHER" id="PTHR30221">
    <property type="entry name" value="SMALL-CONDUCTANCE MECHANOSENSITIVE CHANNEL"/>
    <property type="match status" value="1"/>
</dbReference>
<organism evidence="12 13">
    <name type="scientific">Halorubrum kocurii JCM 14978</name>
    <dbReference type="NCBI Taxonomy" id="1230456"/>
    <lineage>
        <taxon>Archaea</taxon>
        <taxon>Methanobacteriati</taxon>
        <taxon>Methanobacteriota</taxon>
        <taxon>Stenosarchaea group</taxon>
        <taxon>Halobacteria</taxon>
        <taxon>Halobacteriales</taxon>
        <taxon>Haloferacaceae</taxon>
        <taxon>Halorubrum</taxon>
    </lineage>
</organism>
<evidence type="ECO:0000256" key="2">
    <source>
        <dbReference type="ARBA" id="ARBA00008017"/>
    </source>
</evidence>
<feature type="transmembrane region" description="Helical" evidence="8">
    <location>
        <begin position="79"/>
        <end position="104"/>
    </location>
</feature>
<evidence type="ECO:0000259" key="11">
    <source>
        <dbReference type="Pfam" id="PF21088"/>
    </source>
</evidence>
<evidence type="ECO:0000256" key="1">
    <source>
        <dbReference type="ARBA" id="ARBA00004651"/>
    </source>
</evidence>
<proteinExistence type="inferred from homology"/>
<dbReference type="InterPro" id="IPR011014">
    <property type="entry name" value="MscS_channel_TM-2"/>
</dbReference>
<dbReference type="Pfam" id="PF00924">
    <property type="entry name" value="MS_channel_2nd"/>
    <property type="match status" value="1"/>
</dbReference>
<dbReference type="OrthoDB" id="31543at2157"/>
<dbReference type="GO" id="GO:0008381">
    <property type="term" value="F:mechanosensitive monoatomic ion channel activity"/>
    <property type="evidence" value="ECO:0007669"/>
    <property type="project" value="InterPro"/>
</dbReference>
<dbReference type="InterPro" id="IPR049278">
    <property type="entry name" value="MS_channel_C"/>
</dbReference>
<keyword evidence="5 8" id="KW-1133">Transmembrane helix</keyword>
<evidence type="ECO:0000313" key="12">
    <source>
        <dbReference type="EMBL" id="EMA65445.1"/>
    </source>
</evidence>
<evidence type="ECO:0000259" key="10">
    <source>
        <dbReference type="Pfam" id="PF21082"/>
    </source>
</evidence>
<feature type="transmembrane region" description="Helical" evidence="8">
    <location>
        <begin position="23"/>
        <end position="41"/>
    </location>
</feature>
<evidence type="ECO:0000256" key="7">
    <source>
        <dbReference type="SAM" id="MobiDB-lite"/>
    </source>
</evidence>
<dbReference type="Gene3D" id="2.30.30.60">
    <property type="match status" value="1"/>
</dbReference>
<dbReference type="RefSeq" id="WP_008847869.1">
    <property type="nucleotide sequence ID" value="NZ_AOJH01000043.1"/>
</dbReference>
<feature type="region of interest" description="Disordered" evidence="7">
    <location>
        <begin position="391"/>
        <end position="414"/>
    </location>
</feature>
<dbReference type="InterPro" id="IPR010920">
    <property type="entry name" value="LSM_dom_sf"/>
</dbReference>
<dbReference type="InterPro" id="IPR023408">
    <property type="entry name" value="MscS_beta-dom_sf"/>
</dbReference>
<dbReference type="InterPro" id="IPR045275">
    <property type="entry name" value="MscS_archaea/bacteria_type"/>
</dbReference>
<dbReference type="Gene3D" id="1.10.287.1260">
    <property type="match status" value="1"/>
</dbReference>
<dbReference type="Pfam" id="PF21088">
    <property type="entry name" value="MS_channel_1st"/>
    <property type="match status" value="1"/>
</dbReference>
<feature type="domain" description="Mechanosensitive ion channel MscS" evidence="9">
    <location>
        <begin position="212"/>
        <end position="277"/>
    </location>
</feature>
<evidence type="ECO:0000256" key="6">
    <source>
        <dbReference type="ARBA" id="ARBA00023136"/>
    </source>
</evidence>
<comment type="subcellular location">
    <subcellularLocation>
        <location evidence="1">Cell membrane</location>
        <topology evidence="1">Multi-pass membrane protein</topology>
    </subcellularLocation>
</comment>
<name>M0P9E8_9EURY</name>
<dbReference type="PATRIC" id="fig|1230456.3.peg.1101"/>
<dbReference type="InterPro" id="IPR006685">
    <property type="entry name" value="MscS_channel_2nd"/>
</dbReference>
<feature type="transmembrane region" description="Helical" evidence="8">
    <location>
        <begin position="165"/>
        <end position="188"/>
    </location>
</feature>
<sequence length="414" mass="44477">MTAQLGTQLDALLGNVATTEGRVAVTAGILLATLAVGWLLLPRGVRAVERVTTRWLERFLDGRGETSIETMREAVPVSFGLRLVVGVLQLALFALAAVAILALWGRFAVVLAVLPVAENALTVGAQAFVSLVLLGAAYVASDVLEEYVGDLSADSDRITAHQEQLLSRIMQVGVLVIAGVTVLGIWGVNLGGLLVGAGFLGIVLGMAARQTLGSLIAGFVLMFARPFEIGDWVEIGNEEGFVTEITIMNTHMRNFDGEYVVVPNDLVTNQAITNRSREGRLRIHMEVGIGYDDDPDEASEIAEEVLAGVDTIANNPKPYAIPSGFGDSAILLDLRFWIDPPTPQARWRSKATAVERIQDRFVDAGISIPYPQRTISYPPETAADAETVERVERFDGNDQRSDGEGAGRAADRPT</sequence>
<dbReference type="SUPFAM" id="SSF50182">
    <property type="entry name" value="Sm-like ribonucleoproteins"/>
    <property type="match status" value="1"/>
</dbReference>
<dbReference type="InterPro" id="IPR006686">
    <property type="entry name" value="MscS_channel_CS"/>
</dbReference>
<feature type="domain" description="Mechanosensitive ion channel transmembrane helices 2/3" evidence="11">
    <location>
        <begin position="172"/>
        <end position="208"/>
    </location>
</feature>
<dbReference type="GO" id="GO:0005886">
    <property type="term" value="C:plasma membrane"/>
    <property type="evidence" value="ECO:0007669"/>
    <property type="project" value="UniProtKB-SubCell"/>
</dbReference>
<accession>M0P9E8</accession>
<evidence type="ECO:0000256" key="5">
    <source>
        <dbReference type="ARBA" id="ARBA00022989"/>
    </source>
</evidence>
<comment type="caution">
    <text evidence="12">The sequence shown here is derived from an EMBL/GenBank/DDBJ whole genome shotgun (WGS) entry which is preliminary data.</text>
</comment>
<dbReference type="SUPFAM" id="SSF82861">
    <property type="entry name" value="Mechanosensitive channel protein MscS (YggB), transmembrane region"/>
    <property type="match status" value="1"/>
</dbReference>
<dbReference type="STRING" id="1230456.C468_05673"/>
<feature type="domain" description="Mechanosensitive ion channel MscS C-terminal" evidence="10">
    <location>
        <begin position="285"/>
        <end position="368"/>
    </location>
</feature>
<feature type="transmembrane region" description="Helical" evidence="8">
    <location>
        <begin position="194"/>
        <end position="224"/>
    </location>
</feature>
<evidence type="ECO:0000259" key="9">
    <source>
        <dbReference type="Pfam" id="PF00924"/>
    </source>
</evidence>
<feature type="transmembrane region" description="Helical" evidence="8">
    <location>
        <begin position="124"/>
        <end position="144"/>
    </location>
</feature>
<keyword evidence="4 8" id="KW-0812">Transmembrane</keyword>
<comment type="similarity">
    <text evidence="2">Belongs to the MscS (TC 1.A.23) family.</text>
</comment>
<dbReference type="PROSITE" id="PS01246">
    <property type="entry name" value="UPF0003"/>
    <property type="match status" value="1"/>
</dbReference>
<keyword evidence="3" id="KW-1003">Cell membrane</keyword>
<gene>
    <name evidence="12" type="ORF">C468_05673</name>
</gene>
<dbReference type="AlphaFoldDB" id="M0P9E8"/>
<reference evidence="12 13" key="1">
    <citation type="journal article" date="2014" name="PLoS Genet.">
        <title>Phylogenetically driven sequencing of extremely halophilic archaea reveals strategies for static and dynamic osmo-response.</title>
        <authorList>
            <person name="Becker E.A."/>
            <person name="Seitzer P.M."/>
            <person name="Tritt A."/>
            <person name="Larsen D."/>
            <person name="Krusor M."/>
            <person name="Yao A.I."/>
            <person name="Wu D."/>
            <person name="Madern D."/>
            <person name="Eisen J.A."/>
            <person name="Darling A.E."/>
            <person name="Facciotti M.T."/>
        </authorList>
    </citation>
    <scope>NUCLEOTIDE SEQUENCE [LARGE SCALE GENOMIC DNA]</scope>
    <source>
        <strain evidence="12 13">JCM 14978</strain>
    </source>
</reference>
<dbReference type="Proteomes" id="UP000011546">
    <property type="component" value="Unassembled WGS sequence"/>
</dbReference>
<dbReference type="EMBL" id="AOJH01000043">
    <property type="protein sequence ID" value="EMA65445.1"/>
    <property type="molecule type" value="Genomic_DNA"/>
</dbReference>
<dbReference type="SUPFAM" id="SSF82689">
    <property type="entry name" value="Mechanosensitive channel protein MscS (YggB), C-terminal domain"/>
    <property type="match status" value="1"/>
</dbReference>
<evidence type="ECO:0000256" key="3">
    <source>
        <dbReference type="ARBA" id="ARBA00022475"/>
    </source>
</evidence>
<protein>
    <submittedName>
        <fullName evidence="12">MscS Mechanosensitive ion channel</fullName>
    </submittedName>
</protein>
<evidence type="ECO:0000256" key="8">
    <source>
        <dbReference type="SAM" id="Phobius"/>
    </source>
</evidence>
<dbReference type="InterPro" id="IPR011066">
    <property type="entry name" value="MscS_channel_C_sf"/>
</dbReference>
<evidence type="ECO:0000256" key="4">
    <source>
        <dbReference type="ARBA" id="ARBA00022692"/>
    </source>
</evidence>
<dbReference type="PANTHER" id="PTHR30221:SF20">
    <property type="entry name" value="SMALL-CONDUCTANCE MECHANOSENSITIVE CHANNEL"/>
    <property type="match status" value="1"/>
</dbReference>
<evidence type="ECO:0000313" key="13">
    <source>
        <dbReference type="Proteomes" id="UP000011546"/>
    </source>
</evidence>
<dbReference type="Gene3D" id="3.30.70.100">
    <property type="match status" value="1"/>
</dbReference>